<dbReference type="AlphaFoldDB" id="A0A0F9MKW1"/>
<proteinExistence type="predicted"/>
<name>A0A0F9MKW1_9ZZZZ</name>
<organism evidence="1">
    <name type="scientific">marine sediment metagenome</name>
    <dbReference type="NCBI Taxonomy" id="412755"/>
    <lineage>
        <taxon>unclassified sequences</taxon>
        <taxon>metagenomes</taxon>
        <taxon>ecological metagenomes</taxon>
    </lineage>
</organism>
<evidence type="ECO:0000313" key="1">
    <source>
        <dbReference type="EMBL" id="KKM69817.1"/>
    </source>
</evidence>
<sequence>MDQFYLREARLGNVYHSHNTTAGAVTVLSTTCTGLVLANPFNSGKELIVANMSFVGSTLTTIREIGIAVPTEVQETIVTAGATTANIYNGKLAGAGVNQGVGVTYSIATLTSTPLWFRPLGSARVTNAVEGLGVMSADFDGTVIVPPGFYIAFSTLTAAATGLCSITWVETDPS</sequence>
<accession>A0A0F9MKW1</accession>
<protein>
    <submittedName>
        <fullName evidence="1">Uncharacterized protein</fullName>
    </submittedName>
</protein>
<gene>
    <name evidence="1" type="ORF">LCGC14_1446980</name>
</gene>
<reference evidence="1" key="1">
    <citation type="journal article" date="2015" name="Nature">
        <title>Complex archaea that bridge the gap between prokaryotes and eukaryotes.</title>
        <authorList>
            <person name="Spang A."/>
            <person name="Saw J.H."/>
            <person name="Jorgensen S.L."/>
            <person name="Zaremba-Niedzwiedzka K."/>
            <person name="Martijn J."/>
            <person name="Lind A.E."/>
            <person name="van Eijk R."/>
            <person name="Schleper C."/>
            <person name="Guy L."/>
            <person name="Ettema T.J."/>
        </authorList>
    </citation>
    <scope>NUCLEOTIDE SEQUENCE</scope>
</reference>
<comment type="caution">
    <text evidence="1">The sequence shown here is derived from an EMBL/GenBank/DDBJ whole genome shotgun (WGS) entry which is preliminary data.</text>
</comment>
<dbReference type="EMBL" id="LAZR01009926">
    <property type="protein sequence ID" value="KKM69817.1"/>
    <property type="molecule type" value="Genomic_DNA"/>
</dbReference>